<dbReference type="Proteomes" id="UP001597046">
    <property type="component" value="Unassembled WGS sequence"/>
</dbReference>
<dbReference type="InterPro" id="IPR032716">
    <property type="entry name" value="ACC_epsilon"/>
</dbReference>
<feature type="region of interest" description="Disordered" evidence="1">
    <location>
        <begin position="41"/>
        <end position="80"/>
    </location>
</feature>
<dbReference type="RefSeq" id="WP_386053203.1">
    <property type="nucleotide sequence ID" value="NZ_JBHTKH010000008.1"/>
</dbReference>
<sequence>MSTETTVGDDPSAAAPGATIRVAGAATPEELAALVAVLSALGDGGEPPAEHGRSAWSDPSWRLVGPSRAHGGWRASALPR</sequence>
<accession>A0ABW3N0C1</accession>
<protein>
    <submittedName>
        <fullName evidence="2">Acyl-CoA carboxylase subunit epsilon</fullName>
    </submittedName>
</protein>
<gene>
    <name evidence="2" type="ORF">ACFQ2V_13155</name>
</gene>
<name>A0ABW3N0C1_9MICO</name>
<comment type="caution">
    <text evidence="2">The sequence shown here is derived from an EMBL/GenBank/DDBJ whole genome shotgun (WGS) entry which is preliminary data.</text>
</comment>
<evidence type="ECO:0000256" key="1">
    <source>
        <dbReference type="SAM" id="MobiDB-lite"/>
    </source>
</evidence>
<proteinExistence type="predicted"/>
<keyword evidence="3" id="KW-1185">Reference proteome</keyword>
<evidence type="ECO:0000313" key="3">
    <source>
        <dbReference type="Proteomes" id="UP001597046"/>
    </source>
</evidence>
<dbReference type="Pfam" id="PF13822">
    <property type="entry name" value="ACC_epsilon"/>
    <property type="match status" value="1"/>
</dbReference>
<organism evidence="2 3">
    <name type="scientific">Terrabacter terrigena</name>
    <dbReference type="NCBI Taxonomy" id="574718"/>
    <lineage>
        <taxon>Bacteria</taxon>
        <taxon>Bacillati</taxon>
        <taxon>Actinomycetota</taxon>
        <taxon>Actinomycetes</taxon>
        <taxon>Micrococcales</taxon>
        <taxon>Intrasporangiaceae</taxon>
        <taxon>Terrabacter</taxon>
    </lineage>
</organism>
<dbReference type="EMBL" id="JBHTKH010000008">
    <property type="protein sequence ID" value="MFD1055259.1"/>
    <property type="molecule type" value="Genomic_DNA"/>
</dbReference>
<evidence type="ECO:0000313" key="2">
    <source>
        <dbReference type="EMBL" id="MFD1055259.1"/>
    </source>
</evidence>
<reference evidence="3" key="1">
    <citation type="journal article" date="2019" name="Int. J. Syst. Evol. Microbiol.">
        <title>The Global Catalogue of Microorganisms (GCM) 10K type strain sequencing project: providing services to taxonomists for standard genome sequencing and annotation.</title>
        <authorList>
            <consortium name="The Broad Institute Genomics Platform"/>
            <consortium name="The Broad Institute Genome Sequencing Center for Infectious Disease"/>
            <person name="Wu L."/>
            <person name="Ma J."/>
        </authorList>
    </citation>
    <scope>NUCLEOTIDE SEQUENCE [LARGE SCALE GENOMIC DNA]</scope>
    <source>
        <strain evidence="3">CCUG 57508</strain>
    </source>
</reference>